<dbReference type="PANTHER" id="PTHR37176:SF1">
    <property type="entry name" value="PROTEIN DOUBLE-STRAND BREAK FORMATION"/>
    <property type="match status" value="1"/>
</dbReference>
<organism evidence="1 2">
    <name type="scientific">Ceratopteris richardii</name>
    <name type="common">Triangle waterfern</name>
    <dbReference type="NCBI Taxonomy" id="49495"/>
    <lineage>
        <taxon>Eukaryota</taxon>
        <taxon>Viridiplantae</taxon>
        <taxon>Streptophyta</taxon>
        <taxon>Embryophyta</taxon>
        <taxon>Tracheophyta</taxon>
        <taxon>Polypodiopsida</taxon>
        <taxon>Polypodiidae</taxon>
        <taxon>Polypodiales</taxon>
        <taxon>Pteridineae</taxon>
        <taxon>Pteridaceae</taxon>
        <taxon>Parkerioideae</taxon>
        <taxon>Ceratopteris</taxon>
    </lineage>
</organism>
<evidence type="ECO:0000313" key="2">
    <source>
        <dbReference type="Proteomes" id="UP000825935"/>
    </source>
</evidence>
<dbReference type="PANTHER" id="PTHR37176">
    <property type="entry name" value="F10K1.23"/>
    <property type="match status" value="1"/>
</dbReference>
<name>A0A8T2RV09_CERRI</name>
<comment type="caution">
    <text evidence="1">The sequence shown here is derived from an EMBL/GenBank/DDBJ whole genome shotgun (WGS) entry which is preliminary data.</text>
</comment>
<reference evidence="1" key="1">
    <citation type="submission" date="2021-08" db="EMBL/GenBank/DDBJ databases">
        <title>WGS assembly of Ceratopteris richardii.</title>
        <authorList>
            <person name="Marchant D.B."/>
            <person name="Chen G."/>
            <person name="Jenkins J."/>
            <person name="Shu S."/>
            <person name="Leebens-Mack J."/>
            <person name="Grimwood J."/>
            <person name="Schmutz J."/>
            <person name="Soltis P."/>
            <person name="Soltis D."/>
            <person name="Chen Z.-H."/>
        </authorList>
    </citation>
    <scope>NUCLEOTIDE SEQUENCE</scope>
    <source>
        <strain evidence="1">Whitten #5841</strain>
        <tissue evidence="1">Leaf</tissue>
    </source>
</reference>
<keyword evidence="2" id="KW-1185">Reference proteome</keyword>
<dbReference type="OrthoDB" id="1925581at2759"/>
<dbReference type="Proteomes" id="UP000825935">
    <property type="component" value="Chromosome 24"/>
</dbReference>
<dbReference type="InterPro" id="IPR044969">
    <property type="entry name" value="DFO"/>
</dbReference>
<proteinExistence type="predicted"/>
<gene>
    <name evidence="1" type="ORF">KP509_24G008100</name>
</gene>
<dbReference type="AlphaFoldDB" id="A0A8T2RV09"/>
<dbReference type="GO" id="GO:0042138">
    <property type="term" value="P:meiotic DNA double-strand break formation"/>
    <property type="evidence" value="ECO:0007669"/>
    <property type="project" value="InterPro"/>
</dbReference>
<dbReference type="EMBL" id="CM035429">
    <property type="protein sequence ID" value="KAH7299375.1"/>
    <property type="molecule type" value="Genomic_DNA"/>
</dbReference>
<evidence type="ECO:0000313" key="1">
    <source>
        <dbReference type="EMBL" id="KAH7299375.1"/>
    </source>
</evidence>
<protein>
    <submittedName>
        <fullName evidence="1">Uncharacterized protein</fullName>
    </submittedName>
</protein>
<accession>A0A8T2RV09</accession>
<sequence>MFDEFPRKAFKCLRSSIALPYSEKLALLYEFLGIFSRLGDVESQLVVRYEILSIHHDKHNRMTEAHGGLSLRNEWIRFAEDCLTAGFPGNACKALGKANSQILCSRYSAGFSNMSSINDFVNVSESFRRSCKAENDERADDKKSTVLARFNQGLKRKEKRKFEMLCAENAKRLSFSL</sequence>